<name>A0A0P8WP45_9CLOT</name>
<dbReference type="RefSeq" id="WP_242854399.1">
    <property type="nucleotide sequence ID" value="NZ_LKET01000032.1"/>
</dbReference>
<evidence type="ECO:0008006" key="3">
    <source>
        <dbReference type="Google" id="ProtNLM"/>
    </source>
</evidence>
<dbReference type="EMBL" id="LKET01000032">
    <property type="protein sequence ID" value="KPU44350.1"/>
    <property type="molecule type" value="Genomic_DNA"/>
</dbReference>
<organism evidence="1 2">
    <name type="scientific">Oxobacter pfennigii</name>
    <dbReference type="NCBI Taxonomy" id="36849"/>
    <lineage>
        <taxon>Bacteria</taxon>
        <taxon>Bacillati</taxon>
        <taxon>Bacillota</taxon>
        <taxon>Clostridia</taxon>
        <taxon>Eubacteriales</taxon>
        <taxon>Clostridiaceae</taxon>
        <taxon>Oxobacter</taxon>
    </lineage>
</organism>
<dbReference type="STRING" id="36849.OXPF_25200"/>
<dbReference type="InterPro" id="IPR023214">
    <property type="entry name" value="HAD_sf"/>
</dbReference>
<accession>A0A0P8WP45</accession>
<evidence type="ECO:0000313" key="1">
    <source>
        <dbReference type="EMBL" id="KPU44350.1"/>
    </source>
</evidence>
<protein>
    <recommendedName>
        <fullName evidence="3">5' nucleotidase, deoxy (Pyrimidine), cytosolic type C protein (NT5C)</fullName>
    </recommendedName>
</protein>
<comment type="caution">
    <text evidence="1">The sequence shown here is derived from an EMBL/GenBank/DDBJ whole genome shotgun (WGS) entry which is preliminary data.</text>
</comment>
<proteinExistence type="predicted"/>
<gene>
    <name evidence="1" type="ORF">OXPF_25200</name>
</gene>
<dbReference type="Proteomes" id="UP000050326">
    <property type="component" value="Unassembled WGS sequence"/>
</dbReference>
<keyword evidence="2" id="KW-1185">Reference proteome</keyword>
<evidence type="ECO:0000313" key="2">
    <source>
        <dbReference type="Proteomes" id="UP000050326"/>
    </source>
</evidence>
<sequence>MIEQMKADIAAFKKQLKDKGMKGLVIDLDETLSWTIYYMAGELAKLYGNPQNLSVEELCERMIAHDVPFWNIEEIRKWGLQALESEAMAEAYPIIEGADKAVEKINHVIPVVGYLTLRQTSIRNATKRWLKKHAFPDEPVITRPNNLKLEEGMKWKADTLAYLYPQVIGLIDDTLDIFNYLPSSYKGTIFLYGQTDYPKSELNIIPCKTWDDVYKKVVGHKASLQRAAGNPT</sequence>
<dbReference type="AlphaFoldDB" id="A0A0P8WP45"/>
<dbReference type="PATRIC" id="fig|36849.3.peg.2662"/>
<dbReference type="Gene3D" id="3.40.50.1000">
    <property type="entry name" value="HAD superfamily/HAD-like"/>
    <property type="match status" value="1"/>
</dbReference>
<reference evidence="1 2" key="1">
    <citation type="submission" date="2015-09" db="EMBL/GenBank/DDBJ databases">
        <title>Genome sequence of Oxobacter pfennigii DSM 3222.</title>
        <authorList>
            <person name="Poehlein A."/>
            <person name="Bengelsdorf F.R."/>
            <person name="Schiel-Bengelsdorf B."/>
            <person name="Duerre P."/>
            <person name="Daniel R."/>
        </authorList>
    </citation>
    <scope>NUCLEOTIDE SEQUENCE [LARGE SCALE GENOMIC DNA]</scope>
    <source>
        <strain evidence="1 2">DSM 3222</strain>
    </source>
</reference>